<evidence type="ECO:0000313" key="3">
    <source>
        <dbReference type="EMBL" id="PRH39018.1"/>
    </source>
</evidence>
<evidence type="ECO:0000256" key="2">
    <source>
        <dbReference type="SAM" id="Phobius"/>
    </source>
</evidence>
<sequence>MLKLLCKNAIRSPFKVLALCMVVYIASMSLFVVGLLVLIAGNWLRVEIAKQRTAMQEAEAAERAEAADAARLVKQRAAANDDVAEPTTPSRQYAKSAVVRPLETGSR</sequence>
<organism evidence="3 4">
    <name type="scientific">Burkholderia vietnamiensis</name>
    <dbReference type="NCBI Taxonomy" id="60552"/>
    <lineage>
        <taxon>Bacteria</taxon>
        <taxon>Pseudomonadati</taxon>
        <taxon>Pseudomonadota</taxon>
        <taxon>Betaproteobacteria</taxon>
        <taxon>Burkholderiales</taxon>
        <taxon>Burkholderiaceae</taxon>
        <taxon>Burkholderia</taxon>
        <taxon>Burkholderia cepacia complex</taxon>
    </lineage>
</organism>
<reference evidence="3 4" key="1">
    <citation type="submission" date="2018-03" db="EMBL/GenBank/DDBJ databases">
        <authorList>
            <person name="Nguyen K."/>
            <person name="Fouts D."/>
            <person name="Sutton G."/>
        </authorList>
    </citation>
    <scope>NUCLEOTIDE SEQUENCE [LARGE SCALE GENOMIC DNA]</scope>
    <source>
        <strain evidence="3 4">AU3578</strain>
    </source>
</reference>
<protein>
    <submittedName>
        <fullName evidence="3">Uncharacterized protein</fullName>
    </submittedName>
</protein>
<comment type="caution">
    <text evidence="3">The sequence shown here is derived from an EMBL/GenBank/DDBJ whole genome shotgun (WGS) entry which is preliminary data.</text>
</comment>
<name>A0AA44XV34_BURVI</name>
<keyword evidence="2" id="KW-0472">Membrane</keyword>
<accession>A0AA44XV34</accession>
<dbReference type="Proteomes" id="UP000237632">
    <property type="component" value="Unassembled WGS sequence"/>
</dbReference>
<feature type="transmembrane region" description="Helical" evidence="2">
    <location>
        <begin position="16"/>
        <end position="44"/>
    </location>
</feature>
<evidence type="ECO:0000313" key="4">
    <source>
        <dbReference type="Proteomes" id="UP000237632"/>
    </source>
</evidence>
<keyword evidence="2" id="KW-0812">Transmembrane</keyword>
<dbReference type="RefSeq" id="WP_059475339.1">
    <property type="nucleotide sequence ID" value="NZ_CADFFA010000024.1"/>
</dbReference>
<keyword evidence="2" id="KW-1133">Transmembrane helix</keyword>
<evidence type="ECO:0000256" key="1">
    <source>
        <dbReference type="SAM" id="MobiDB-lite"/>
    </source>
</evidence>
<dbReference type="EMBL" id="PVHK01000217">
    <property type="protein sequence ID" value="PRH39018.1"/>
    <property type="molecule type" value="Genomic_DNA"/>
</dbReference>
<dbReference type="AlphaFoldDB" id="A0AA44XV34"/>
<gene>
    <name evidence="3" type="ORF">C6T65_28620</name>
</gene>
<proteinExistence type="predicted"/>
<feature type="region of interest" description="Disordered" evidence="1">
    <location>
        <begin position="77"/>
        <end position="107"/>
    </location>
</feature>